<keyword evidence="2" id="KW-1185">Reference proteome</keyword>
<evidence type="ECO:0000313" key="1">
    <source>
        <dbReference type="EMBL" id="RPB00337.1"/>
    </source>
</evidence>
<sequence length="166" mass="18723">MFTLRAARISRGLPPRVRGLNTNTHKYNFADAVADADANRDADTKQSILKPHNTEPELPTEGSIAWKIINPKKVKNNPIPLLLKVLPIGCKNGEIYKVQLGYLGERMDSRFKQLRDEAVGLSQEMGDSGQRTDRGFQKTDCWMFLLIVTFILKGGFDTINSQGWFE</sequence>
<accession>A0A3N4JQ64</accession>
<evidence type="ECO:0000313" key="2">
    <source>
        <dbReference type="Proteomes" id="UP000276215"/>
    </source>
</evidence>
<dbReference type="AlphaFoldDB" id="A0A3N4JQ64"/>
<protein>
    <submittedName>
        <fullName evidence="1">Uncharacterized protein</fullName>
    </submittedName>
</protein>
<gene>
    <name evidence="1" type="ORF">L873DRAFT_1789067</name>
</gene>
<dbReference type="EMBL" id="ML120381">
    <property type="protein sequence ID" value="RPB00337.1"/>
    <property type="molecule type" value="Genomic_DNA"/>
</dbReference>
<reference evidence="1 2" key="1">
    <citation type="journal article" date="2018" name="Nat. Ecol. Evol.">
        <title>Pezizomycetes genomes reveal the molecular basis of ectomycorrhizal truffle lifestyle.</title>
        <authorList>
            <person name="Murat C."/>
            <person name="Payen T."/>
            <person name="Noel B."/>
            <person name="Kuo A."/>
            <person name="Morin E."/>
            <person name="Chen J."/>
            <person name="Kohler A."/>
            <person name="Krizsan K."/>
            <person name="Balestrini R."/>
            <person name="Da Silva C."/>
            <person name="Montanini B."/>
            <person name="Hainaut M."/>
            <person name="Levati E."/>
            <person name="Barry K.W."/>
            <person name="Belfiori B."/>
            <person name="Cichocki N."/>
            <person name="Clum A."/>
            <person name="Dockter R.B."/>
            <person name="Fauchery L."/>
            <person name="Guy J."/>
            <person name="Iotti M."/>
            <person name="Le Tacon F."/>
            <person name="Lindquist E.A."/>
            <person name="Lipzen A."/>
            <person name="Malagnac F."/>
            <person name="Mello A."/>
            <person name="Molinier V."/>
            <person name="Miyauchi S."/>
            <person name="Poulain J."/>
            <person name="Riccioni C."/>
            <person name="Rubini A."/>
            <person name="Sitrit Y."/>
            <person name="Splivallo R."/>
            <person name="Traeger S."/>
            <person name="Wang M."/>
            <person name="Zifcakova L."/>
            <person name="Wipf D."/>
            <person name="Zambonelli A."/>
            <person name="Paolocci F."/>
            <person name="Nowrousian M."/>
            <person name="Ottonello S."/>
            <person name="Baldrian P."/>
            <person name="Spatafora J.W."/>
            <person name="Henrissat B."/>
            <person name="Nagy L.G."/>
            <person name="Aury J.M."/>
            <person name="Wincker P."/>
            <person name="Grigoriev I.V."/>
            <person name="Bonfante P."/>
            <person name="Martin F.M."/>
        </authorList>
    </citation>
    <scope>NUCLEOTIDE SEQUENCE [LARGE SCALE GENOMIC DNA]</scope>
    <source>
        <strain evidence="1 2">120613-1</strain>
    </source>
</reference>
<organism evidence="1 2">
    <name type="scientific">Choiromyces venosus 120613-1</name>
    <dbReference type="NCBI Taxonomy" id="1336337"/>
    <lineage>
        <taxon>Eukaryota</taxon>
        <taxon>Fungi</taxon>
        <taxon>Dikarya</taxon>
        <taxon>Ascomycota</taxon>
        <taxon>Pezizomycotina</taxon>
        <taxon>Pezizomycetes</taxon>
        <taxon>Pezizales</taxon>
        <taxon>Tuberaceae</taxon>
        <taxon>Choiromyces</taxon>
    </lineage>
</organism>
<name>A0A3N4JQ64_9PEZI</name>
<proteinExistence type="predicted"/>
<dbReference type="Proteomes" id="UP000276215">
    <property type="component" value="Unassembled WGS sequence"/>
</dbReference>